<keyword evidence="3" id="KW-1185">Reference proteome</keyword>
<organism evidence="2 3">
    <name type="scientific">Porphyromonas uenonis 60-3</name>
    <dbReference type="NCBI Taxonomy" id="596327"/>
    <lineage>
        <taxon>Bacteria</taxon>
        <taxon>Pseudomonadati</taxon>
        <taxon>Bacteroidota</taxon>
        <taxon>Bacteroidia</taxon>
        <taxon>Bacteroidales</taxon>
        <taxon>Porphyromonadaceae</taxon>
        <taxon>Porphyromonas</taxon>
    </lineage>
</organism>
<dbReference type="RefSeq" id="WP_007365666.1">
    <property type="nucleotide sequence ID" value="NZ_ACLR01000179.1"/>
</dbReference>
<accession>C2MCV4</accession>
<keyword evidence="1" id="KW-0175">Coiled coil</keyword>
<proteinExistence type="predicted"/>
<dbReference type="CDD" id="cd06257">
    <property type="entry name" value="DnaJ"/>
    <property type="match status" value="1"/>
</dbReference>
<gene>
    <name evidence="2" type="ORF">PORUE0001_1786</name>
</gene>
<feature type="coiled-coil region" evidence="1">
    <location>
        <begin position="195"/>
        <end position="271"/>
    </location>
</feature>
<evidence type="ECO:0000313" key="2">
    <source>
        <dbReference type="EMBL" id="EEK16487.1"/>
    </source>
</evidence>
<dbReference type="InterPro" id="IPR036869">
    <property type="entry name" value="J_dom_sf"/>
</dbReference>
<dbReference type="eggNOG" id="COG0484">
    <property type="taxonomic scope" value="Bacteria"/>
</dbReference>
<dbReference type="InterPro" id="IPR001623">
    <property type="entry name" value="DnaJ_domain"/>
</dbReference>
<dbReference type="SUPFAM" id="SSF46565">
    <property type="entry name" value="Chaperone J-domain"/>
    <property type="match status" value="1"/>
</dbReference>
<evidence type="ECO:0000256" key="1">
    <source>
        <dbReference type="SAM" id="Coils"/>
    </source>
</evidence>
<reference evidence="2 3" key="1">
    <citation type="submission" date="2009-04" db="EMBL/GenBank/DDBJ databases">
        <authorList>
            <person name="Sebastian Y."/>
            <person name="Madupu R."/>
            <person name="Durkin A.S."/>
            <person name="Torralba M."/>
            <person name="Methe B."/>
            <person name="Sutton G.G."/>
            <person name="Strausberg R.L."/>
            <person name="Nelson K.E."/>
        </authorList>
    </citation>
    <scope>NUCLEOTIDE SEQUENCE [LARGE SCALE GENOMIC DNA]</scope>
    <source>
        <strain evidence="2 3">60-3</strain>
    </source>
</reference>
<dbReference type="AlphaFoldDB" id="C2MCV4"/>
<sequence length="273" mass="31848">MTETDQLACSPEYQMLREQYDMLVAAYTTLVSQYQNMTDHEAPHLSALYMHYFGKLLYTQLRLGLSIAALRLRRSLLQAYINRDQAPDLVEIDKQMAQQRLEYRRLLEQKLDQLKAAQAYWDAPRLTPEESKELKEIYKTLVKRLHPDLNPHYTEEDKKFFLAAVKAYKACDLQQLQAILALVNKGQPADIPLDSESLSVEIEKLQKKMRLLEAKLLKRSDSFPFDQKELLANPVAIQERQAELQAVIKELEESEQEMQTIISLMEEYKSHDL</sequence>
<dbReference type="STRING" id="596327.PORUE0001_1786"/>
<protein>
    <submittedName>
        <fullName evidence="2">DnaJ domain protein</fullName>
    </submittedName>
</protein>
<comment type="caution">
    <text evidence="2">The sequence shown here is derived from an EMBL/GenBank/DDBJ whole genome shotgun (WGS) entry which is preliminary data.</text>
</comment>
<evidence type="ECO:0000313" key="3">
    <source>
        <dbReference type="Proteomes" id="UP000003303"/>
    </source>
</evidence>
<dbReference type="Proteomes" id="UP000003303">
    <property type="component" value="Unassembled WGS sequence"/>
</dbReference>
<dbReference type="OrthoDB" id="1495727at2"/>
<dbReference type="EMBL" id="ACLR01000179">
    <property type="protein sequence ID" value="EEK16487.1"/>
    <property type="molecule type" value="Genomic_DNA"/>
</dbReference>
<name>C2MCV4_9PORP</name>